<reference evidence="2 3" key="1">
    <citation type="submission" date="2013-07" db="EMBL/GenBank/DDBJ databases">
        <title>Comparative Genomic and Metabolomic Analysis of Twelve Strains of Pseudoalteromonas luteoviolacea.</title>
        <authorList>
            <person name="Vynne N.G."/>
            <person name="Mansson M."/>
            <person name="Gram L."/>
        </authorList>
    </citation>
    <scope>NUCLEOTIDE SEQUENCE [LARGE SCALE GENOMIC DNA]</scope>
    <source>
        <strain evidence="2 3">NCIMB 1942</strain>
    </source>
</reference>
<dbReference type="SUPFAM" id="SSF63737">
    <property type="entry name" value="Leukotriene A4 hydrolase N-terminal domain"/>
    <property type="match status" value="1"/>
</dbReference>
<dbReference type="Gene3D" id="1.10.390.10">
    <property type="entry name" value="Neutral Protease Domain 2"/>
    <property type="match status" value="1"/>
</dbReference>
<dbReference type="AlphaFoldDB" id="A0A167ALX0"/>
<feature type="transmembrane region" description="Helical" evidence="1">
    <location>
        <begin position="12"/>
        <end position="31"/>
    </location>
</feature>
<dbReference type="InterPro" id="IPR042097">
    <property type="entry name" value="Aminopeptidase_N-like_N_sf"/>
</dbReference>
<proteinExistence type="predicted"/>
<keyword evidence="1" id="KW-0812">Transmembrane</keyword>
<dbReference type="InterPro" id="IPR027268">
    <property type="entry name" value="Peptidase_M4/M1_CTD_sf"/>
</dbReference>
<evidence type="ECO:0008006" key="4">
    <source>
        <dbReference type="Google" id="ProtNLM"/>
    </source>
</evidence>
<organism evidence="2 3">
    <name type="scientific">Pseudoalteromonas luteoviolacea NCIMB 1942</name>
    <dbReference type="NCBI Taxonomy" id="1365253"/>
    <lineage>
        <taxon>Bacteria</taxon>
        <taxon>Pseudomonadati</taxon>
        <taxon>Pseudomonadota</taxon>
        <taxon>Gammaproteobacteria</taxon>
        <taxon>Alteromonadales</taxon>
        <taxon>Pseudoalteromonadaceae</taxon>
        <taxon>Pseudoalteromonas</taxon>
    </lineage>
</organism>
<sequence>MFLTSFLFELKYRLRSVATWGCLIAMIVMGYREMLGGEWDALMQSGRVARNSPYAIYYLFMYYTFWAATVGSALVIPTLLKDLNSKTADYLYSFDINSKHYFIGKYLACLVIVLMVMSSVAIAMVTLPIVSNLFGLYPASDFIATSWPHIIHAMLLWVVPACIVYTAIPFALTALTGRATPAYASMMMAVGMFVLITALFGDGAPQAPWLQIVDPLGKVTVEGQIFYWTAEQRMSQFLSLDGALLYNRLLYLALALVILAFAWWRFDLATFRTSNSQKTAAKQGAKTQRQIPGTGKLTMAPLTLVTDDAITYWIKFSAHAGYQQARQIITNKAFYLSMVTLSLMLIIAGLSYRLPGIEGSAAILPKTHTLLPVLIYPSLIFTMLAASFFVVDQCHKDHQLNTAQLVAVCPAPDWQAPLSHIVGAVIVAGVLTLVPVSGLLGSQILQGYIDPDWQSLLHLSFLVLLPLMLAYVFIAIISYGLVQSKIAAQVIAVMLCISPAIFNETNAVENFMFLWAWPSIAKLSELASTEQFVTRDLNIMVYWLSFYCVLLVLVSWLWPRGVIAPFKERLISLPRKIAPRSISIMVLASLVFTYQAYSIYNEMIVNGQFKTKAQGYAQQADYENLYRQYETQPQPKIRHADITLSLDPSARALNYTAHLSLTNPHQFDIEHLFINTEESVFINGVSANGHALTPLINDYTHQVAIWPLEAPQPPSQQSEITLSASVKYRGYQNVATEYQGNITNDASYINTGFWPAMGFERNKMIKDNALREKYQLPILAEDYFTQSSTPDVYQSNDADLMTYKLSIEAPVDQVVVASGELISHEVSNTHHTFTYETTTASHWKPAIVSAQYKTKQAKWVSTQYKKEVTIELFYVTADDSVLDIMLQGAKHALEQGEAVFGAYPYDSLKVAAIPQGMGEQTVSANLILIPEMSAWQHNYQSLPKVDWLGYSLHRLVAQVWWQTIAIANSEGYPLLSEGIPTWFALTKAQLSSDARQQLLSIITDEYLLERTKESSTEKSALTLTQQPYAISKSQLAVYAASQLIGDTQFRQVIKTVLAQYEDHRGLKFVSASHLFNKLMHWVQNDRHKAQLQALYQQVVLHDFTVRSVQVDKLDDNYYSLVVNLKAVRIEQGEAGASRVPYSGAATINLHFAPSDNTPTHVRDVYFNNGQAELRMLLPRLPKKLFINENGAFVDIAYSDNVRQL</sequence>
<evidence type="ECO:0000256" key="1">
    <source>
        <dbReference type="SAM" id="Phobius"/>
    </source>
</evidence>
<feature type="transmembrane region" description="Helical" evidence="1">
    <location>
        <begin position="55"/>
        <end position="76"/>
    </location>
</feature>
<dbReference type="PATRIC" id="fig|1365253.3.peg.3593"/>
<feature type="transmembrane region" description="Helical" evidence="1">
    <location>
        <begin position="333"/>
        <end position="354"/>
    </location>
</feature>
<comment type="caution">
    <text evidence="2">The sequence shown here is derived from an EMBL/GenBank/DDBJ whole genome shotgun (WGS) entry which is preliminary data.</text>
</comment>
<feature type="transmembrane region" description="Helical" evidence="1">
    <location>
        <begin position="539"/>
        <end position="558"/>
    </location>
</feature>
<keyword evidence="1" id="KW-1133">Transmembrane helix</keyword>
<feature type="transmembrane region" description="Helical" evidence="1">
    <location>
        <begin position="421"/>
        <end position="445"/>
    </location>
</feature>
<dbReference type="Proteomes" id="UP000076587">
    <property type="component" value="Unassembled WGS sequence"/>
</dbReference>
<protein>
    <recommendedName>
        <fullName evidence="4">Peptidase M1 membrane alanine aminopeptidase domain-containing protein</fullName>
    </recommendedName>
</protein>
<gene>
    <name evidence="2" type="ORF">N482_15040</name>
</gene>
<feature type="transmembrane region" description="Helical" evidence="1">
    <location>
        <begin position="150"/>
        <end position="175"/>
    </location>
</feature>
<feature type="transmembrane region" description="Helical" evidence="1">
    <location>
        <begin position="486"/>
        <end position="502"/>
    </location>
</feature>
<dbReference type="EMBL" id="AUXT01000181">
    <property type="protein sequence ID" value="KZN45552.1"/>
    <property type="molecule type" value="Genomic_DNA"/>
</dbReference>
<feature type="transmembrane region" description="Helical" evidence="1">
    <location>
        <begin position="578"/>
        <end position="597"/>
    </location>
</feature>
<feature type="transmembrane region" description="Helical" evidence="1">
    <location>
        <begin position="106"/>
        <end position="130"/>
    </location>
</feature>
<dbReference type="OrthoDB" id="100605at2"/>
<name>A0A167ALX0_9GAMM</name>
<accession>A0A167ALX0</accession>
<evidence type="ECO:0000313" key="2">
    <source>
        <dbReference type="EMBL" id="KZN45552.1"/>
    </source>
</evidence>
<feature type="transmembrane region" description="Helical" evidence="1">
    <location>
        <begin position="374"/>
        <end position="391"/>
    </location>
</feature>
<feature type="transmembrane region" description="Helical" evidence="1">
    <location>
        <begin position="182"/>
        <end position="201"/>
    </location>
</feature>
<dbReference type="RefSeq" id="WP_063378042.1">
    <property type="nucleotide sequence ID" value="NZ_AUXT01000181.1"/>
</dbReference>
<keyword evidence="1" id="KW-0472">Membrane</keyword>
<feature type="transmembrane region" description="Helical" evidence="1">
    <location>
        <begin position="249"/>
        <end position="266"/>
    </location>
</feature>
<evidence type="ECO:0000313" key="3">
    <source>
        <dbReference type="Proteomes" id="UP000076587"/>
    </source>
</evidence>
<feature type="transmembrane region" description="Helical" evidence="1">
    <location>
        <begin position="457"/>
        <end position="479"/>
    </location>
</feature>